<dbReference type="EMBL" id="BAABME010030423">
    <property type="protein sequence ID" value="GAA0141261.1"/>
    <property type="molecule type" value="Genomic_DNA"/>
</dbReference>
<sequence>MVVCGRGKLGYLTGDSAEPLITNSKYELWRAENALVMSWLINSMNEDISSSYMSFDTAKAIWDDCKIMYSDVENTSQEFETLTQLKDFKQGNLSVTKYYADLKKIWQELDLYDESDPFFTDCNVKFKKKIQKDRVYEFLTGLANDFDEVKGRIISRDPFPSTEEAFSEVRREETRRRVMLKKGEINSEKSALIVQTQNLGETTMALVANRNRFTNDPRGGRRSERPWCDHCKKNGHTKEGCWELHGKPNNWTPRRSGDRRNFSGDYRGDNKGSGFQNSGGYSGNVAVTKQGESQHLNFSKEQLEQIRTLLHSSPSPSAITGGASCSVAKTGNITSNFTHWIIDSGASEHMTSNLSLFTSFVPNSHSPKINHHHWGNKKGIVKNWTSWDETPKLQARESVGMKMNDKDRKLNPSPENPKIEYRGRRLAILGFEMAFTFLINI</sequence>
<feature type="region of interest" description="Disordered" evidence="1">
    <location>
        <begin position="250"/>
        <end position="286"/>
    </location>
</feature>
<feature type="compositionally biased region" description="Polar residues" evidence="1">
    <location>
        <begin position="273"/>
        <end position="286"/>
    </location>
</feature>
<evidence type="ECO:0000256" key="1">
    <source>
        <dbReference type="SAM" id="MobiDB-lite"/>
    </source>
</evidence>
<dbReference type="PANTHER" id="PTHR34222:SF40">
    <property type="match status" value="1"/>
</dbReference>
<evidence type="ECO:0000313" key="3">
    <source>
        <dbReference type="Proteomes" id="UP001454036"/>
    </source>
</evidence>
<dbReference type="AlphaFoldDB" id="A0AAV3NRZ9"/>
<dbReference type="PANTHER" id="PTHR34222">
    <property type="entry name" value="GAG_PRE-INTEGRS DOMAIN-CONTAINING PROTEIN"/>
    <property type="match status" value="1"/>
</dbReference>
<name>A0AAV3NRZ9_LITER</name>
<dbReference type="Pfam" id="PF14223">
    <property type="entry name" value="Retrotran_gag_2"/>
    <property type="match status" value="1"/>
</dbReference>
<reference evidence="2 3" key="1">
    <citation type="submission" date="2024-01" db="EMBL/GenBank/DDBJ databases">
        <title>The complete chloroplast genome sequence of Lithospermum erythrorhizon: insights into the phylogenetic relationship among Boraginaceae species and the maternal lineages of purple gromwells.</title>
        <authorList>
            <person name="Okada T."/>
            <person name="Watanabe K."/>
        </authorList>
    </citation>
    <scope>NUCLEOTIDE SEQUENCE [LARGE SCALE GENOMIC DNA]</scope>
</reference>
<evidence type="ECO:0000313" key="2">
    <source>
        <dbReference type="EMBL" id="GAA0141261.1"/>
    </source>
</evidence>
<comment type="caution">
    <text evidence="2">The sequence shown here is derived from an EMBL/GenBank/DDBJ whole genome shotgun (WGS) entry which is preliminary data.</text>
</comment>
<feature type="compositionally biased region" description="Basic and acidic residues" evidence="1">
    <location>
        <begin position="255"/>
        <end position="270"/>
    </location>
</feature>
<evidence type="ECO:0008006" key="4">
    <source>
        <dbReference type="Google" id="ProtNLM"/>
    </source>
</evidence>
<gene>
    <name evidence="2" type="ORF">LIER_42656</name>
</gene>
<organism evidence="2 3">
    <name type="scientific">Lithospermum erythrorhizon</name>
    <name type="common">Purple gromwell</name>
    <name type="synonym">Lithospermum officinale var. erythrorhizon</name>
    <dbReference type="NCBI Taxonomy" id="34254"/>
    <lineage>
        <taxon>Eukaryota</taxon>
        <taxon>Viridiplantae</taxon>
        <taxon>Streptophyta</taxon>
        <taxon>Embryophyta</taxon>
        <taxon>Tracheophyta</taxon>
        <taxon>Spermatophyta</taxon>
        <taxon>Magnoliopsida</taxon>
        <taxon>eudicotyledons</taxon>
        <taxon>Gunneridae</taxon>
        <taxon>Pentapetalae</taxon>
        <taxon>asterids</taxon>
        <taxon>lamiids</taxon>
        <taxon>Boraginales</taxon>
        <taxon>Boraginaceae</taxon>
        <taxon>Boraginoideae</taxon>
        <taxon>Lithospermeae</taxon>
        <taxon>Lithospermum</taxon>
    </lineage>
</organism>
<accession>A0AAV3NRZ9</accession>
<dbReference type="Proteomes" id="UP001454036">
    <property type="component" value="Unassembled WGS sequence"/>
</dbReference>
<protein>
    <recommendedName>
        <fullName evidence="4">Retrotransposon gag domain-containing protein</fullName>
    </recommendedName>
</protein>
<keyword evidence="3" id="KW-1185">Reference proteome</keyword>
<proteinExistence type="predicted"/>